<evidence type="ECO:0000256" key="3">
    <source>
        <dbReference type="ARBA" id="ARBA00022842"/>
    </source>
</evidence>
<keyword evidence="3" id="KW-0460">Magnesium</keyword>
<dbReference type="InterPro" id="IPR036412">
    <property type="entry name" value="HAD-like_sf"/>
</dbReference>
<keyword evidence="2" id="KW-0479">Metal-binding</keyword>
<proteinExistence type="predicted"/>
<evidence type="ECO:0000256" key="2">
    <source>
        <dbReference type="ARBA" id="ARBA00022723"/>
    </source>
</evidence>
<dbReference type="EMBL" id="CAKKNE010000006">
    <property type="protein sequence ID" value="CAH0379658.1"/>
    <property type="molecule type" value="Genomic_DNA"/>
</dbReference>
<dbReference type="InterPro" id="IPR023214">
    <property type="entry name" value="HAD_sf"/>
</dbReference>
<keyword evidence="6" id="KW-1185">Reference proteome</keyword>
<dbReference type="SFLD" id="SFLDG01129">
    <property type="entry name" value="C1.5:_HAD__Beta-PGM__Phosphata"/>
    <property type="match status" value="1"/>
</dbReference>
<dbReference type="Gene3D" id="1.10.150.240">
    <property type="entry name" value="Putative phosphatase, domain 2"/>
    <property type="match status" value="1"/>
</dbReference>
<evidence type="ECO:0000313" key="5">
    <source>
        <dbReference type="EMBL" id="CAH0379658.1"/>
    </source>
</evidence>
<dbReference type="GO" id="GO:0046872">
    <property type="term" value="F:metal ion binding"/>
    <property type="evidence" value="ECO:0007669"/>
    <property type="project" value="UniProtKB-KW"/>
</dbReference>
<protein>
    <submittedName>
        <fullName evidence="4">Uncharacterized protein</fullName>
    </submittedName>
</protein>
<accession>A0A7S3ZJ71</accession>
<reference evidence="4" key="1">
    <citation type="submission" date="2021-01" db="EMBL/GenBank/DDBJ databases">
        <authorList>
            <person name="Corre E."/>
            <person name="Pelletier E."/>
            <person name="Niang G."/>
            <person name="Scheremetjew M."/>
            <person name="Finn R."/>
            <person name="Kale V."/>
            <person name="Holt S."/>
            <person name="Cochrane G."/>
            <person name="Meng A."/>
            <person name="Brown T."/>
            <person name="Cohen L."/>
        </authorList>
    </citation>
    <scope>NUCLEOTIDE SEQUENCE</scope>
    <source>
        <strain evidence="4">CCMP1756</strain>
    </source>
</reference>
<dbReference type="GO" id="GO:0003824">
    <property type="term" value="F:catalytic activity"/>
    <property type="evidence" value="ECO:0007669"/>
    <property type="project" value="UniProtKB-ARBA"/>
</dbReference>
<dbReference type="AlphaFoldDB" id="A0A7S3ZJ71"/>
<evidence type="ECO:0000313" key="4">
    <source>
        <dbReference type="EMBL" id="CAE0684913.1"/>
    </source>
</evidence>
<dbReference type="Proteomes" id="UP000789595">
    <property type="component" value="Unassembled WGS sequence"/>
</dbReference>
<name>A0A7S3ZJ71_9STRA</name>
<organism evidence="4">
    <name type="scientific">Pelagomonas calceolata</name>
    <dbReference type="NCBI Taxonomy" id="35677"/>
    <lineage>
        <taxon>Eukaryota</taxon>
        <taxon>Sar</taxon>
        <taxon>Stramenopiles</taxon>
        <taxon>Ochrophyta</taxon>
        <taxon>Pelagophyceae</taxon>
        <taxon>Pelagomonadales</taxon>
        <taxon>Pelagomonadaceae</taxon>
        <taxon>Pelagomonas</taxon>
    </lineage>
</organism>
<evidence type="ECO:0000256" key="1">
    <source>
        <dbReference type="ARBA" id="ARBA00001946"/>
    </source>
</evidence>
<dbReference type="SFLD" id="SFLDS00003">
    <property type="entry name" value="Haloacid_Dehalogenase"/>
    <property type="match status" value="1"/>
</dbReference>
<evidence type="ECO:0000313" key="6">
    <source>
        <dbReference type="Proteomes" id="UP000789595"/>
    </source>
</evidence>
<dbReference type="InterPro" id="IPR023198">
    <property type="entry name" value="PGP-like_dom2"/>
</dbReference>
<sequence>MHLATTAAIIATAQALVAPTPQKASTRLHGRANKLVIWDCDGVLVDSEALLKRAEVDALKAAGFDDVDEDACNRLFSGFAPEAGAVNFEKEYGKPLPEHFFRDQIKNSEQLFRDKLEALNGATVRTLHAAGRQQVVASGSPRARVDVCLEKADISEIFQPDRVFTREDVERGKPEPDMFLKAAAFCETDPKDCVVVEDSTAGIRAAAAAGMECVAYLGGGHARKPWYAEEISAIHAGPVVYSSEELLEFLSEE</sequence>
<comment type="cofactor">
    <cofactor evidence="1">
        <name>Mg(2+)</name>
        <dbReference type="ChEBI" id="CHEBI:18420"/>
    </cofactor>
</comment>
<dbReference type="InterPro" id="IPR051600">
    <property type="entry name" value="Beta-PGM-like"/>
</dbReference>
<reference evidence="5" key="2">
    <citation type="submission" date="2021-11" db="EMBL/GenBank/DDBJ databases">
        <authorList>
            <consortium name="Genoscope - CEA"/>
            <person name="William W."/>
        </authorList>
    </citation>
    <scope>NUCLEOTIDE SEQUENCE</scope>
</reference>
<dbReference type="Pfam" id="PF00702">
    <property type="entry name" value="Hydrolase"/>
    <property type="match status" value="1"/>
</dbReference>
<dbReference type="PANTHER" id="PTHR46193:SF10">
    <property type="entry name" value="6-PHOSPHOGLUCONATE PHOSPHATASE"/>
    <property type="match status" value="1"/>
</dbReference>
<dbReference type="SUPFAM" id="SSF56784">
    <property type="entry name" value="HAD-like"/>
    <property type="match status" value="1"/>
</dbReference>
<gene>
    <name evidence="4" type="ORF">PCAL00307_LOCUS347</name>
    <name evidence="5" type="ORF">PECAL_6P12870</name>
</gene>
<dbReference type="InterPro" id="IPR006439">
    <property type="entry name" value="HAD-SF_hydro_IA"/>
</dbReference>
<dbReference type="NCBIfam" id="TIGR01509">
    <property type="entry name" value="HAD-SF-IA-v3"/>
    <property type="match status" value="1"/>
</dbReference>
<dbReference type="Gene3D" id="3.40.50.1000">
    <property type="entry name" value="HAD superfamily/HAD-like"/>
    <property type="match status" value="1"/>
</dbReference>
<dbReference type="EMBL" id="HBIW01000423">
    <property type="protein sequence ID" value="CAE0684913.1"/>
    <property type="molecule type" value="Transcribed_RNA"/>
</dbReference>
<dbReference type="OrthoDB" id="40579at2759"/>
<dbReference type="PANTHER" id="PTHR46193">
    <property type="entry name" value="6-PHOSPHOGLUCONATE PHOSPHATASE"/>
    <property type="match status" value="1"/>
</dbReference>